<evidence type="ECO:0000313" key="5">
    <source>
        <dbReference type="EMBL" id="SFG61934.1"/>
    </source>
</evidence>
<dbReference type="SMART" id="SM00354">
    <property type="entry name" value="HTH_LACI"/>
    <property type="match status" value="1"/>
</dbReference>
<keyword evidence="1" id="KW-0805">Transcription regulation</keyword>
<evidence type="ECO:0000256" key="3">
    <source>
        <dbReference type="ARBA" id="ARBA00023163"/>
    </source>
</evidence>
<keyword evidence="3" id="KW-0804">Transcription</keyword>
<keyword evidence="6" id="KW-1185">Reference proteome</keyword>
<name>A0A1I2TA72_9BACI</name>
<dbReference type="CDD" id="cd06286">
    <property type="entry name" value="PBP1_CcpB-like"/>
    <property type="match status" value="1"/>
</dbReference>
<proteinExistence type="predicted"/>
<dbReference type="Pfam" id="PF00356">
    <property type="entry name" value="LacI"/>
    <property type="match status" value="1"/>
</dbReference>
<feature type="domain" description="HTH lacI-type" evidence="4">
    <location>
        <begin position="2"/>
        <end position="56"/>
    </location>
</feature>
<evidence type="ECO:0000259" key="4">
    <source>
        <dbReference type="PROSITE" id="PS50932"/>
    </source>
</evidence>
<dbReference type="Pfam" id="PF00532">
    <property type="entry name" value="Peripla_BP_1"/>
    <property type="match status" value="1"/>
</dbReference>
<dbReference type="GO" id="GO:0000976">
    <property type="term" value="F:transcription cis-regulatory region binding"/>
    <property type="evidence" value="ECO:0007669"/>
    <property type="project" value="TreeGrafter"/>
</dbReference>
<dbReference type="PROSITE" id="PS50932">
    <property type="entry name" value="HTH_LACI_2"/>
    <property type="match status" value="1"/>
</dbReference>
<dbReference type="InterPro" id="IPR010982">
    <property type="entry name" value="Lambda_DNA-bd_dom_sf"/>
</dbReference>
<keyword evidence="2" id="KW-0238">DNA-binding</keyword>
<dbReference type="Gene3D" id="1.10.260.40">
    <property type="entry name" value="lambda repressor-like DNA-binding domains"/>
    <property type="match status" value="1"/>
</dbReference>
<evidence type="ECO:0000313" key="6">
    <source>
        <dbReference type="Proteomes" id="UP000198897"/>
    </source>
</evidence>
<dbReference type="CDD" id="cd01392">
    <property type="entry name" value="HTH_LacI"/>
    <property type="match status" value="1"/>
</dbReference>
<dbReference type="SUPFAM" id="SSF53822">
    <property type="entry name" value="Periplasmic binding protein-like I"/>
    <property type="match status" value="1"/>
</dbReference>
<dbReference type="GO" id="GO:0003700">
    <property type="term" value="F:DNA-binding transcription factor activity"/>
    <property type="evidence" value="ECO:0007669"/>
    <property type="project" value="TreeGrafter"/>
</dbReference>
<accession>A0A1I2TA72</accession>
<dbReference type="PANTHER" id="PTHR30146:SF136">
    <property type="entry name" value="NTD BIOSYNTHESIS OPERON REGULATOR NTDR"/>
    <property type="match status" value="1"/>
</dbReference>
<gene>
    <name evidence="5" type="ORF">SAMN05216353_16413</name>
</gene>
<dbReference type="SUPFAM" id="SSF47413">
    <property type="entry name" value="lambda repressor-like DNA-binding domains"/>
    <property type="match status" value="1"/>
</dbReference>
<organism evidence="5 6">
    <name type="scientific">Halobacillus alkaliphilus</name>
    <dbReference type="NCBI Taxonomy" id="396056"/>
    <lineage>
        <taxon>Bacteria</taxon>
        <taxon>Bacillati</taxon>
        <taxon>Bacillota</taxon>
        <taxon>Bacilli</taxon>
        <taxon>Bacillales</taxon>
        <taxon>Bacillaceae</taxon>
        <taxon>Halobacillus</taxon>
    </lineage>
</organism>
<dbReference type="EMBL" id="FOOG01000064">
    <property type="protein sequence ID" value="SFG61934.1"/>
    <property type="molecule type" value="Genomic_DNA"/>
</dbReference>
<dbReference type="Gene3D" id="3.40.50.2300">
    <property type="match status" value="2"/>
</dbReference>
<evidence type="ECO:0000256" key="1">
    <source>
        <dbReference type="ARBA" id="ARBA00023015"/>
    </source>
</evidence>
<evidence type="ECO:0000256" key="2">
    <source>
        <dbReference type="ARBA" id="ARBA00023125"/>
    </source>
</evidence>
<dbReference type="AlphaFoldDB" id="A0A1I2TA72"/>
<dbReference type="OrthoDB" id="9798934at2"/>
<dbReference type="InterPro" id="IPR028082">
    <property type="entry name" value="Peripla_BP_I"/>
</dbReference>
<dbReference type="InterPro" id="IPR000843">
    <property type="entry name" value="HTH_LacI"/>
</dbReference>
<dbReference type="InterPro" id="IPR001761">
    <property type="entry name" value="Peripla_BP/Lac1_sug-bd_dom"/>
</dbReference>
<sequence>MPTISDVARITGLSKSTVSRVINNHPYISSQKREKVLKAMEEIGYYPNPSARRLRGHTSNTIGVIVPRIVNPFFSYLVNSIEQEAFKNNYQVIIFQSNDLKDKELYFLNLLKNRQVDGIIMTSIENDWETIEPYMQYGPVLLCNEYVNQSSVSKVRLDQKKGAYMGTEHLINKGHQKIAYCTGGLFAGYGRDFDRNTGYQKAMDKHQLTPNPNWIFIQRHSIEDGKKVVKEILSMNDKPTAIFSGSDEVAAGIIIEAKENGLKIPDDLAVIGFDDQPLAEIVDPKLTTIKQPIDEMGIKSVELLIQMMNSKDSMVEEVQLPIQLIEREST</sequence>
<dbReference type="RefSeq" id="WP_089754744.1">
    <property type="nucleotide sequence ID" value="NZ_FOOG01000064.1"/>
</dbReference>
<protein>
    <submittedName>
        <fullName evidence="5">Transcriptional regulator, LacI family</fullName>
    </submittedName>
</protein>
<dbReference type="Proteomes" id="UP000198897">
    <property type="component" value="Unassembled WGS sequence"/>
</dbReference>
<dbReference type="PANTHER" id="PTHR30146">
    <property type="entry name" value="LACI-RELATED TRANSCRIPTIONAL REPRESSOR"/>
    <property type="match status" value="1"/>
</dbReference>
<reference evidence="6" key="1">
    <citation type="submission" date="2016-10" db="EMBL/GenBank/DDBJ databases">
        <authorList>
            <person name="Varghese N."/>
            <person name="Submissions S."/>
        </authorList>
    </citation>
    <scope>NUCLEOTIDE SEQUENCE [LARGE SCALE GENOMIC DNA]</scope>
    <source>
        <strain evidence="6">FP5</strain>
    </source>
</reference>